<accession>A0ABN7XNM8</accession>
<evidence type="ECO:0000313" key="3">
    <source>
        <dbReference type="Proteomes" id="UP000789901"/>
    </source>
</evidence>
<comment type="caution">
    <text evidence="2">The sequence shown here is derived from an EMBL/GenBank/DDBJ whole genome shotgun (WGS) entry which is preliminary data.</text>
</comment>
<keyword evidence="3" id="KW-1185">Reference proteome</keyword>
<feature type="region of interest" description="Disordered" evidence="1">
    <location>
        <begin position="1"/>
        <end position="23"/>
    </location>
</feature>
<organism evidence="2 3">
    <name type="scientific">Gigaspora margarita</name>
    <dbReference type="NCBI Taxonomy" id="4874"/>
    <lineage>
        <taxon>Eukaryota</taxon>
        <taxon>Fungi</taxon>
        <taxon>Fungi incertae sedis</taxon>
        <taxon>Mucoromycota</taxon>
        <taxon>Glomeromycotina</taxon>
        <taxon>Glomeromycetes</taxon>
        <taxon>Diversisporales</taxon>
        <taxon>Gigasporaceae</taxon>
        <taxon>Gigaspora</taxon>
    </lineage>
</organism>
<evidence type="ECO:0000313" key="2">
    <source>
        <dbReference type="EMBL" id="CAG8855554.1"/>
    </source>
</evidence>
<gene>
    <name evidence="2" type="ORF">GMARGA_LOCUS44375</name>
</gene>
<reference evidence="2 3" key="1">
    <citation type="submission" date="2021-06" db="EMBL/GenBank/DDBJ databases">
        <authorList>
            <person name="Kallberg Y."/>
            <person name="Tangrot J."/>
            <person name="Rosling A."/>
        </authorList>
    </citation>
    <scope>NUCLEOTIDE SEQUENCE [LARGE SCALE GENOMIC DNA]</scope>
    <source>
        <strain evidence="2 3">120-4 pot B 10/14</strain>
    </source>
</reference>
<evidence type="ECO:0000256" key="1">
    <source>
        <dbReference type="SAM" id="MobiDB-lite"/>
    </source>
</evidence>
<protein>
    <submittedName>
        <fullName evidence="2">46327_t:CDS:1</fullName>
    </submittedName>
</protein>
<proteinExistence type="predicted"/>
<sequence>NSIQKGSKLKRCQSCNDEQKEQSRGCLLQRNFKSNKKAIDKKLISKSNKKREHELLVPIKLFNFKPSINKVTTEQLKKEPAVSYLAIEPLEERILKEYIKDKEVIDELLTITRKLIKKRRLEVYTDGSMINSEKGLDQTRLRAG</sequence>
<name>A0ABN7XNM8_GIGMA</name>
<feature type="non-terminal residue" evidence="2">
    <location>
        <position position="1"/>
    </location>
</feature>
<dbReference type="Proteomes" id="UP000789901">
    <property type="component" value="Unassembled WGS sequence"/>
</dbReference>
<dbReference type="EMBL" id="CAJVQB010150489">
    <property type="protein sequence ID" value="CAG8855554.1"/>
    <property type="molecule type" value="Genomic_DNA"/>
</dbReference>